<dbReference type="InterPro" id="IPR036097">
    <property type="entry name" value="HisK_dim/P_sf"/>
</dbReference>
<comment type="caution">
    <text evidence="16">The sequence shown here is derived from an EMBL/GenBank/DDBJ whole genome shotgun (WGS) entry which is preliminary data.</text>
</comment>
<evidence type="ECO:0000256" key="1">
    <source>
        <dbReference type="ARBA" id="ARBA00000085"/>
    </source>
</evidence>
<dbReference type="InterPro" id="IPR000700">
    <property type="entry name" value="PAS-assoc_C"/>
</dbReference>
<keyword evidence="6" id="KW-0812">Transmembrane</keyword>
<dbReference type="InterPro" id="IPR000014">
    <property type="entry name" value="PAS"/>
</dbReference>
<dbReference type="Pfam" id="PF00512">
    <property type="entry name" value="HisKA"/>
    <property type="match status" value="1"/>
</dbReference>
<dbReference type="CDD" id="cd00082">
    <property type="entry name" value="HisKA"/>
    <property type="match status" value="1"/>
</dbReference>
<feature type="non-terminal residue" evidence="16">
    <location>
        <position position="1"/>
    </location>
</feature>
<evidence type="ECO:0000256" key="8">
    <source>
        <dbReference type="ARBA" id="ARBA00022777"/>
    </source>
</evidence>
<dbReference type="Gene3D" id="3.30.565.10">
    <property type="entry name" value="Histidine kinase-like ATPase, C-terminal domain"/>
    <property type="match status" value="1"/>
</dbReference>
<dbReference type="InterPro" id="IPR013767">
    <property type="entry name" value="PAS_fold"/>
</dbReference>
<dbReference type="InterPro" id="IPR035965">
    <property type="entry name" value="PAS-like_dom_sf"/>
</dbReference>
<evidence type="ECO:0000256" key="6">
    <source>
        <dbReference type="ARBA" id="ARBA00022692"/>
    </source>
</evidence>
<evidence type="ECO:0000256" key="7">
    <source>
        <dbReference type="ARBA" id="ARBA00022741"/>
    </source>
</evidence>
<evidence type="ECO:0000259" key="13">
    <source>
        <dbReference type="PROSITE" id="PS50109"/>
    </source>
</evidence>
<comment type="subcellular location">
    <subcellularLocation>
        <location evidence="2">Membrane</location>
        <topology evidence="2">Multi-pass membrane protein</topology>
    </subcellularLocation>
</comment>
<dbReference type="PRINTS" id="PR00344">
    <property type="entry name" value="BCTRLSENSOR"/>
</dbReference>
<comment type="catalytic activity">
    <reaction evidence="1">
        <text>ATP + protein L-histidine = ADP + protein N-phospho-L-histidine.</text>
        <dbReference type="EC" id="2.7.13.3"/>
    </reaction>
</comment>
<dbReference type="EMBL" id="LAZR01029039">
    <property type="protein sequence ID" value="KKL60768.1"/>
    <property type="molecule type" value="Genomic_DNA"/>
</dbReference>
<dbReference type="InterPro" id="IPR050351">
    <property type="entry name" value="BphY/WalK/GraS-like"/>
</dbReference>
<accession>A0A0F9DGG3</accession>
<keyword evidence="10" id="KW-1133">Transmembrane helix</keyword>
<keyword evidence="9" id="KW-0067">ATP-binding</keyword>
<dbReference type="AlphaFoldDB" id="A0A0F9DGG3"/>
<dbReference type="GO" id="GO:0006355">
    <property type="term" value="P:regulation of DNA-templated transcription"/>
    <property type="evidence" value="ECO:0007669"/>
    <property type="project" value="InterPro"/>
</dbReference>
<dbReference type="InterPro" id="IPR036890">
    <property type="entry name" value="HATPase_C_sf"/>
</dbReference>
<evidence type="ECO:0000256" key="5">
    <source>
        <dbReference type="ARBA" id="ARBA00022679"/>
    </source>
</evidence>
<dbReference type="SUPFAM" id="SSF55874">
    <property type="entry name" value="ATPase domain of HSP90 chaperone/DNA topoisomerase II/histidine kinase"/>
    <property type="match status" value="1"/>
</dbReference>
<evidence type="ECO:0000313" key="16">
    <source>
        <dbReference type="EMBL" id="KKL60768.1"/>
    </source>
</evidence>
<organism evidence="16">
    <name type="scientific">marine sediment metagenome</name>
    <dbReference type="NCBI Taxonomy" id="412755"/>
    <lineage>
        <taxon>unclassified sequences</taxon>
        <taxon>metagenomes</taxon>
        <taxon>ecological metagenomes</taxon>
    </lineage>
</organism>
<dbReference type="Gene3D" id="1.10.287.130">
    <property type="match status" value="1"/>
</dbReference>
<dbReference type="PROSITE" id="PS50109">
    <property type="entry name" value="HIS_KIN"/>
    <property type="match status" value="1"/>
</dbReference>
<dbReference type="Pfam" id="PF00989">
    <property type="entry name" value="PAS"/>
    <property type="match status" value="1"/>
</dbReference>
<dbReference type="Pfam" id="PF02518">
    <property type="entry name" value="HATPase_c"/>
    <property type="match status" value="1"/>
</dbReference>
<sequence>EQPIDYEFLEANPAFEKQTGLKISEIIGKRVTEVLPGIENDPANWINKYGEVALNGTPINFENYSGSLNQWFHVLAYSPKKGRFATIFTNITKQRKFEQALMESEKQYRNLIETSSVGIMEIDVLNNKISYINPILLKIIGYKEEELTGIEMRDKIIHPQDLVKLMGSNDEREIEFRIFDKLGNLKWLSGKRIPHFDKNGNLLNVRFWLDDITEKKMYEELIFELNINFLNFTEDSRNNIELLLKTCVKLLNGDLILYAYKKNTEQSESYEILTSDNQTITYDATDFSKNIFLNEFLLEGHDFPQTFFDIHKKKKYVQTDPFIKNHNIKGCFGKIIKTHDASESLLCVYYKDNPIITSQNKLVLFLICDAIEIEQRRWQVQQDLEKQNLSLDKINRLKTELFSRTSHELKTPLISIKGFTELLLTLHKNKLDSELISIIEEIRDGGARLEKIINSLLEGTKLGADQLELDKNQEDLAFLVKFCVSELKGLATLRNQSIYTDLHKKLPTMFDKERIYEVISNLLLNAIKYTQPGGEISIKSEIIDDYYIISVKDNGIGFTKEEKNQTFKQFGKIERYGQGWDVAIEGTGLGLYITKKLVELHGGKIWLESEGRNRGTIFYFSLPR</sequence>
<dbReference type="GO" id="GO:0030295">
    <property type="term" value="F:protein kinase activator activity"/>
    <property type="evidence" value="ECO:0007669"/>
    <property type="project" value="TreeGrafter"/>
</dbReference>
<dbReference type="GO" id="GO:0005524">
    <property type="term" value="F:ATP binding"/>
    <property type="evidence" value="ECO:0007669"/>
    <property type="project" value="UniProtKB-KW"/>
</dbReference>
<dbReference type="CDD" id="cd00130">
    <property type="entry name" value="PAS"/>
    <property type="match status" value="1"/>
</dbReference>
<evidence type="ECO:0000256" key="9">
    <source>
        <dbReference type="ARBA" id="ARBA00022840"/>
    </source>
</evidence>
<proteinExistence type="predicted"/>
<evidence type="ECO:0000256" key="3">
    <source>
        <dbReference type="ARBA" id="ARBA00012438"/>
    </source>
</evidence>
<feature type="non-terminal residue" evidence="16">
    <location>
        <position position="624"/>
    </location>
</feature>
<dbReference type="GO" id="GO:0000156">
    <property type="term" value="F:phosphorelay response regulator activity"/>
    <property type="evidence" value="ECO:0007669"/>
    <property type="project" value="TreeGrafter"/>
</dbReference>
<dbReference type="InterPro" id="IPR004358">
    <property type="entry name" value="Sig_transdc_His_kin-like_C"/>
</dbReference>
<dbReference type="EC" id="2.7.13.3" evidence="3"/>
<evidence type="ECO:0000256" key="11">
    <source>
        <dbReference type="ARBA" id="ARBA00023012"/>
    </source>
</evidence>
<dbReference type="PROSITE" id="PS50112">
    <property type="entry name" value="PAS"/>
    <property type="match status" value="1"/>
</dbReference>
<evidence type="ECO:0000256" key="10">
    <source>
        <dbReference type="ARBA" id="ARBA00022989"/>
    </source>
</evidence>
<reference evidence="16" key="1">
    <citation type="journal article" date="2015" name="Nature">
        <title>Complex archaea that bridge the gap between prokaryotes and eukaryotes.</title>
        <authorList>
            <person name="Spang A."/>
            <person name="Saw J.H."/>
            <person name="Jorgensen S.L."/>
            <person name="Zaremba-Niedzwiedzka K."/>
            <person name="Martijn J."/>
            <person name="Lind A.E."/>
            <person name="van Eijk R."/>
            <person name="Schleper C."/>
            <person name="Guy L."/>
            <person name="Ettema T.J."/>
        </authorList>
    </citation>
    <scope>NUCLEOTIDE SEQUENCE</scope>
</reference>
<dbReference type="PANTHER" id="PTHR42878">
    <property type="entry name" value="TWO-COMPONENT HISTIDINE KINASE"/>
    <property type="match status" value="1"/>
</dbReference>
<dbReference type="SMART" id="SM00388">
    <property type="entry name" value="HisKA"/>
    <property type="match status" value="1"/>
</dbReference>
<dbReference type="Gene3D" id="3.30.450.20">
    <property type="entry name" value="PAS domain"/>
    <property type="match status" value="2"/>
</dbReference>
<keyword evidence="12" id="KW-0472">Membrane</keyword>
<gene>
    <name evidence="16" type="ORF">LCGC14_2202020</name>
</gene>
<evidence type="ECO:0000256" key="2">
    <source>
        <dbReference type="ARBA" id="ARBA00004141"/>
    </source>
</evidence>
<dbReference type="SUPFAM" id="SSF47384">
    <property type="entry name" value="Homodimeric domain of signal transducing histidine kinase"/>
    <property type="match status" value="1"/>
</dbReference>
<evidence type="ECO:0000259" key="15">
    <source>
        <dbReference type="PROSITE" id="PS50113"/>
    </source>
</evidence>
<feature type="domain" description="PAC" evidence="15">
    <location>
        <begin position="172"/>
        <end position="224"/>
    </location>
</feature>
<dbReference type="SUPFAM" id="SSF55785">
    <property type="entry name" value="PYP-like sensor domain (PAS domain)"/>
    <property type="match status" value="2"/>
</dbReference>
<dbReference type="GO" id="GO:0007234">
    <property type="term" value="P:osmosensory signaling via phosphorelay pathway"/>
    <property type="evidence" value="ECO:0007669"/>
    <property type="project" value="TreeGrafter"/>
</dbReference>
<keyword evidence="4" id="KW-0597">Phosphoprotein</keyword>
<dbReference type="GO" id="GO:0000155">
    <property type="term" value="F:phosphorelay sensor kinase activity"/>
    <property type="evidence" value="ECO:0007669"/>
    <property type="project" value="InterPro"/>
</dbReference>
<dbReference type="GO" id="GO:0016020">
    <property type="term" value="C:membrane"/>
    <property type="evidence" value="ECO:0007669"/>
    <property type="project" value="UniProtKB-SubCell"/>
</dbReference>
<dbReference type="InterPro" id="IPR003594">
    <property type="entry name" value="HATPase_dom"/>
</dbReference>
<keyword evidence="8" id="KW-0418">Kinase</keyword>
<keyword evidence="5" id="KW-0808">Transferase</keyword>
<feature type="domain" description="PAS" evidence="14">
    <location>
        <begin position="104"/>
        <end position="161"/>
    </location>
</feature>
<protein>
    <recommendedName>
        <fullName evidence="3">histidine kinase</fullName>
        <ecNumber evidence="3">2.7.13.3</ecNumber>
    </recommendedName>
</protein>
<evidence type="ECO:0000259" key="14">
    <source>
        <dbReference type="PROSITE" id="PS50112"/>
    </source>
</evidence>
<dbReference type="InterPro" id="IPR005467">
    <property type="entry name" value="His_kinase_dom"/>
</dbReference>
<dbReference type="NCBIfam" id="TIGR00229">
    <property type="entry name" value="sensory_box"/>
    <property type="match status" value="1"/>
</dbReference>
<dbReference type="CDD" id="cd00075">
    <property type="entry name" value="HATPase"/>
    <property type="match status" value="1"/>
</dbReference>
<evidence type="ECO:0000256" key="12">
    <source>
        <dbReference type="ARBA" id="ARBA00023136"/>
    </source>
</evidence>
<dbReference type="PANTHER" id="PTHR42878:SF7">
    <property type="entry name" value="SENSOR HISTIDINE KINASE GLRK"/>
    <property type="match status" value="1"/>
</dbReference>
<evidence type="ECO:0000256" key="4">
    <source>
        <dbReference type="ARBA" id="ARBA00022553"/>
    </source>
</evidence>
<dbReference type="Pfam" id="PF13426">
    <property type="entry name" value="PAS_9"/>
    <property type="match status" value="1"/>
</dbReference>
<dbReference type="PROSITE" id="PS50113">
    <property type="entry name" value="PAC"/>
    <property type="match status" value="1"/>
</dbReference>
<dbReference type="InterPro" id="IPR003661">
    <property type="entry name" value="HisK_dim/P_dom"/>
</dbReference>
<name>A0A0F9DGG3_9ZZZZ</name>
<keyword evidence="7" id="KW-0547">Nucleotide-binding</keyword>
<dbReference type="SMART" id="SM00091">
    <property type="entry name" value="PAS"/>
    <property type="match status" value="1"/>
</dbReference>
<keyword evidence="11" id="KW-0902">Two-component regulatory system</keyword>
<feature type="domain" description="Histidine kinase" evidence="13">
    <location>
        <begin position="404"/>
        <end position="624"/>
    </location>
</feature>
<dbReference type="SMART" id="SM00387">
    <property type="entry name" value="HATPase_c"/>
    <property type="match status" value="1"/>
</dbReference>